<gene>
    <name evidence="1" type="ORF">I7I53_06418</name>
</gene>
<accession>A0A8A1L9S3</accession>
<name>A0A8A1L9S3_AJEC8</name>
<protein>
    <submittedName>
        <fullName evidence="1">Uncharacterized protein</fullName>
    </submittedName>
</protein>
<dbReference type="EMBL" id="CP069103">
    <property type="protein sequence ID" value="QSS51168.1"/>
    <property type="molecule type" value="Genomic_DNA"/>
</dbReference>
<organism evidence="1 2">
    <name type="scientific">Ajellomyces capsulatus (strain H88)</name>
    <name type="common">Darling's disease fungus</name>
    <name type="synonym">Histoplasma capsulatum</name>
    <dbReference type="NCBI Taxonomy" id="544711"/>
    <lineage>
        <taxon>Eukaryota</taxon>
        <taxon>Fungi</taxon>
        <taxon>Dikarya</taxon>
        <taxon>Ascomycota</taxon>
        <taxon>Pezizomycotina</taxon>
        <taxon>Eurotiomycetes</taxon>
        <taxon>Eurotiomycetidae</taxon>
        <taxon>Onygenales</taxon>
        <taxon>Ajellomycetaceae</taxon>
        <taxon>Histoplasma</taxon>
    </lineage>
</organism>
<dbReference type="VEuPathDB" id="FungiDB:I7I53_06418"/>
<sequence>MTPTTQSSTRFDVSHVLSRSEVPPYVSRTRRPGFFELGARGSLSYYWLPALLRRQALCHR</sequence>
<dbReference type="Proteomes" id="UP000663419">
    <property type="component" value="Chromosome 2"/>
</dbReference>
<dbReference type="AlphaFoldDB" id="A0A8A1L9S3"/>
<evidence type="ECO:0000313" key="2">
    <source>
        <dbReference type="Proteomes" id="UP000663419"/>
    </source>
</evidence>
<reference evidence="1" key="1">
    <citation type="submission" date="2021-01" db="EMBL/GenBank/DDBJ databases">
        <title>Chromosome-level genome assembly of a human fungal pathogen reveals clustering of transcriptionally co-regulated genes.</title>
        <authorList>
            <person name="Voorhies M."/>
            <person name="Cohen S."/>
            <person name="Shea T.P."/>
            <person name="Petrus S."/>
            <person name="Munoz J.F."/>
            <person name="Poplawski S."/>
            <person name="Goldman W.E."/>
            <person name="Michael T."/>
            <person name="Cuomo C.A."/>
            <person name="Sil A."/>
            <person name="Beyhan S."/>
        </authorList>
    </citation>
    <scope>NUCLEOTIDE SEQUENCE</scope>
    <source>
        <strain evidence="1">H88</strain>
    </source>
</reference>
<proteinExistence type="predicted"/>
<evidence type="ECO:0000313" key="1">
    <source>
        <dbReference type="EMBL" id="QSS51168.1"/>
    </source>
</evidence>